<evidence type="ECO:0000313" key="11">
    <source>
        <dbReference type="EMBL" id="GJJ11254.1"/>
    </source>
</evidence>
<dbReference type="GO" id="GO:0020037">
    <property type="term" value="F:heme binding"/>
    <property type="evidence" value="ECO:0007669"/>
    <property type="project" value="InterPro"/>
</dbReference>
<evidence type="ECO:0008006" key="13">
    <source>
        <dbReference type="Google" id="ProtNLM"/>
    </source>
</evidence>
<dbReference type="InterPro" id="IPR002401">
    <property type="entry name" value="Cyt_P450_E_grp-I"/>
</dbReference>
<dbReference type="GO" id="GO:0016705">
    <property type="term" value="F:oxidoreductase activity, acting on paired donors, with incorporation or reduction of molecular oxygen"/>
    <property type="evidence" value="ECO:0007669"/>
    <property type="project" value="InterPro"/>
</dbReference>
<evidence type="ECO:0000256" key="6">
    <source>
        <dbReference type="ARBA" id="ARBA00023002"/>
    </source>
</evidence>
<dbReference type="PRINTS" id="PR00385">
    <property type="entry name" value="P450"/>
</dbReference>
<dbReference type="Proteomes" id="UP001050691">
    <property type="component" value="Unassembled WGS sequence"/>
</dbReference>
<organism evidence="11 12">
    <name type="scientific">Clathrus columnatus</name>
    <dbReference type="NCBI Taxonomy" id="1419009"/>
    <lineage>
        <taxon>Eukaryota</taxon>
        <taxon>Fungi</taxon>
        <taxon>Dikarya</taxon>
        <taxon>Basidiomycota</taxon>
        <taxon>Agaricomycotina</taxon>
        <taxon>Agaricomycetes</taxon>
        <taxon>Phallomycetidae</taxon>
        <taxon>Phallales</taxon>
        <taxon>Clathraceae</taxon>
        <taxon>Clathrus</taxon>
    </lineage>
</organism>
<evidence type="ECO:0000256" key="1">
    <source>
        <dbReference type="ARBA" id="ARBA00001971"/>
    </source>
</evidence>
<dbReference type="InterPro" id="IPR050364">
    <property type="entry name" value="Cytochrome_P450_fung"/>
</dbReference>
<dbReference type="PANTHER" id="PTHR46300:SF4">
    <property type="entry name" value="CYTOCHROME P450 98A3"/>
    <property type="match status" value="1"/>
</dbReference>
<dbReference type="PROSITE" id="PS00086">
    <property type="entry name" value="CYTOCHROME_P450"/>
    <property type="match status" value="1"/>
</dbReference>
<dbReference type="PRINTS" id="PR00463">
    <property type="entry name" value="EP450I"/>
</dbReference>
<reference evidence="11" key="1">
    <citation type="submission" date="2021-10" db="EMBL/GenBank/DDBJ databases">
        <title>De novo Genome Assembly of Clathrus columnatus (Basidiomycota, Fungi) Using Illumina and Nanopore Sequence Data.</title>
        <authorList>
            <person name="Ogiso-Tanaka E."/>
            <person name="Itagaki H."/>
            <person name="Hosoya T."/>
            <person name="Hosaka K."/>
        </authorList>
    </citation>
    <scope>NUCLEOTIDE SEQUENCE</scope>
    <source>
        <strain evidence="11">MO-923</strain>
    </source>
</reference>
<keyword evidence="8 10" id="KW-0503">Monooxygenase</keyword>
<feature type="binding site" description="axial binding residue" evidence="9">
    <location>
        <position position="407"/>
    </location>
    <ligand>
        <name>heme</name>
        <dbReference type="ChEBI" id="CHEBI:30413"/>
    </ligand>
    <ligandPart>
        <name>Fe</name>
        <dbReference type="ChEBI" id="CHEBI:18248"/>
    </ligandPart>
</feature>
<dbReference type="CDD" id="cd11065">
    <property type="entry name" value="CYP64-like"/>
    <property type="match status" value="1"/>
</dbReference>
<dbReference type="GO" id="GO:0005506">
    <property type="term" value="F:iron ion binding"/>
    <property type="evidence" value="ECO:0007669"/>
    <property type="project" value="InterPro"/>
</dbReference>
<dbReference type="SUPFAM" id="SSF48264">
    <property type="entry name" value="Cytochrome P450"/>
    <property type="match status" value="1"/>
</dbReference>
<dbReference type="AlphaFoldDB" id="A0AAV5ADK2"/>
<dbReference type="InterPro" id="IPR017972">
    <property type="entry name" value="Cyt_P450_CS"/>
</dbReference>
<gene>
    <name evidence="11" type="ORF">Clacol_005486</name>
</gene>
<keyword evidence="12" id="KW-1185">Reference proteome</keyword>
<evidence type="ECO:0000313" key="12">
    <source>
        <dbReference type="Proteomes" id="UP001050691"/>
    </source>
</evidence>
<dbReference type="PANTHER" id="PTHR46300">
    <property type="entry name" value="P450, PUTATIVE (EUROFUNG)-RELATED-RELATED"/>
    <property type="match status" value="1"/>
</dbReference>
<evidence type="ECO:0000256" key="5">
    <source>
        <dbReference type="ARBA" id="ARBA00022723"/>
    </source>
</evidence>
<sequence>MPPYPGGKRPLPFLGHILELPKEKSWMTFRKWHEMYGPLLTIWNGNTPTVLIGDAGSISSQGKTILFATYGERWRAYRKAIHLGTSQKAVDSYLPIFENEGKVLAADFLNNPDGWYQNIFRYTASAVVAITYGRRIVDLDKDAAYQKLAETVGFQIKMNVPGAQCKREENDCDNLGHETFPVLRHLPAWMNETKRKAIEFRTLGRGNFAALVNEVRNKLATGNIPDSSLIADSYTKKMLESRLKFAELDEIEFNQQPGSLFAAGVDTTSSTLQSFVLALVLHPEVQAKLHKEMDEIIGHDRSPTWSDEVKLPYLLAVVKETLRWRPVAILGGTPHANTEDDVFVYKGKSYFIPKGTTILASLWAINMNSETYPDPNSFNPERFYNGQEYPSPGGKGHSSFGWGRRVCPGAYFAERSLYITTARLAWGFKFEMMKDQSGKDIRPDATMETGYTSGFNCRPLPFPCKISPRSGVIKSVIEKELEEALDFLRFYEE</sequence>
<dbReference type="GO" id="GO:0004497">
    <property type="term" value="F:monooxygenase activity"/>
    <property type="evidence" value="ECO:0007669"/>
    <property type="project" value="UniProtKB-KW"/>
</dbReference>
<dbReference type="EMBL" id="BPWL01000006">
    <property type="protein sequence ID" value="GJJ11254.1"/>
    <property type="molecule type" value="Genomic_DNA"/>
</dbReference>
<comment type="cofactor">
    <cofactor evidence="1 9">
        <name>heme</name>
        <dbReference type="ChEBI" id="CHEBI:30413"/>
    </cofactor>
</comment>
<evidence type="ECO:0000256" key="4">
    <source>
        <dbReference type="ARBA" id="ARBA00022617"/>
    </source>
</evidence>
<evidence type="ECO:0000256" key="9">
    <source>
        <dbReference type="PIRSR" id="PIRSR602401-1"/>
    </source>
</evidence>
<proteinExistence type="inferred from homology"/>
<dbReference type="Gene3D" id="1.10.630.10">
    <property type="entry name" value="Cytochrome P450"/>
    <property type="match status" value="1"/>
</dbReference>
<protein>
    <recommendedName>
        <fullName evidence="13">Cytochrome P450</fullName>
    </recommendedName>
</protein>
<dbReference type="Pfam" id="PF00067">
    <property type="entry name" value="p450"/>
    <property type="match status" value="2"/>
</dbReference>
<evidence type="ECO:0000256" key="8">
    <source>
        <dbReference type="ARBA" id="ARBA00023033"/>
    </source>
</evidence>
<keyword evidence="4 9" id="KW-0349">Heme</keyword>
<keyword evidence="6 10" id="KW-0560">Oxidoreductase</keyword>
<evidence type="ECO:0000256" key="2">
    <source>
        <dbReference type="ARBA" id="ARBA00005179"/>
    </source>
</evidence>
<evidence type="ECO:0000256" key="10">
    <source>
        <dbReference type="RuleBase" id="RU000461"/>
    </source>
</evidence>
<comment type="similarity">
    <text evidence="3 10">Belongs to the cytochrome P450 family.</text>
</comment>
<evidence type="ECO:0000256" key="3">
    <source>
        <dbReference type="ARBA" id="ARBA00010617"/>
    </source>
</evidence>
<keyword evidence="7 9" id="KW-0408">Iron</keyword>
<name>A0AAV5ADK2_9AGAM</name>
<keyword evidence="5 9" id="KW-0479">Metal-binding</keyword>
<dbReference type="InterPro" id="IPR001128">
    <property type="entry name" value="Cyt_P450"/>
</dbReference>
<comment type="caution">
    <text evidence="11">The sequence shown here is derived from an EMBL/GenBank/DDBJ whole genome shotgun (WGS) entry which is preliminary data.</text>
</comment>
<accession>A0AAV5ADK2</accession>
<comment type="pathway">
    <text evidence="2">Secondary metabolite biosynthesis.</text>
</comment>
<evidence type="ECO:0000256" key="7">
    <source>
        <dbReference type="ARBA" id="ARBA00023004"/>
    </source>
</evidence>
<dbReference type="InterPro" id="IPR036396">
    <property type="entry name" value="Cyt_P450_sf"/>
</dbReference>